<dbReference type="SUPFAM" id="SSF51679">
    <property type="entry name" value="Bacterial luciferase-like"/>
    <property type="match status" value="1"/>
</dbReference>
<dbReference type="GO" id="GO:0016705">
    <property type="term" value="F:oxidoreductase activity, acting on paired donors, with incorporation or reduction of molecular oxygen"/>
    <property type="evidence" value="ECO:0007669"/>
    <property type="project" value="InterPro"/>
</dbReference>
<keyword evidence="2" id="KW-0560">Oxidoreductase</keyword>
<dbReference type="PANTHER" id="PTHR30137:SF15">
    <property type="entry name" value="BLL6902 PROTEIN"/>
    <property type="match status" value="1"/>
</dbReference>
<dbReference type="Gene3D" id="3.20.20.30">
    <property type="entry name" value="Luciferase-like domain"/>
    <property type="match status" value="1"/>
</dbReference>
<dbReference type="RefSeq" id="WP_108594501.1">
    <property type="nucleotide sequence ID" value="NZ_CP028913.1"/>
</dbReference>
<evidence type="ECO:0000259" key="1">
    <source>
        <dbReference type="Pfam" id="PF00296"/>
    </source>
</evidence>
<dbReference type="GO" id="GO:0004497">
    <property type="term" value="F:monooxygenase activity"/>
    <property type="evidence" value="ECO:0007669"/>
    <property type="project" value="UniProtKB-KW"/>
</dbReference>
<feature type="domain" description="Luciferase-like" evidence="1">
    <location>
        <begin position="7"/>
        <end position="247"/>
    </location>
</feature>
<keyword evidence="2" id="KW-0503">Monooxygenase</keyword>
<evidence type="ECO:0000313" key="3">
    <source>
        <dbReference type="Proteomes" id="UP000244729"/>
    </source>
</evidence>
<dbReference type="KEGG" id="agm:DCE93_02585"/>
<dbReference type="GO" id="GO:0005829">
    <property type="term" value="C:cytosol"/>
    <property type="evidence" value="ECO:0007669"/>
    <property type="project" value="TreeGrafter"/>
</dbReference>
<dbReference type="Pfam" id="PF00296">
    <property type="entry name" value="Bac_luciferase"/>
    <property type="match status" value="1"/>
</dbReference>
<keyword evidence="3" id="KW-1185">Reference proteome</keyword>
<sequence length="339" mass="36144">MTHGLQLGLFAHFAEEDDAGDGAYDEFLDLFVHAERLGFGYAWVRQFHLQGADGRRAGGLPSPFVFLAALASRTRSLRLGTAAVTLPLESVVRVAEDAAVLDVLSGGRVELGVANGGGMPGLAEAFGRTIAGDADEQRTLYRHDLAILEAALRGAGLNANGDTLFPPRTSLGDRLWEATLTDRSARLAARAGHGVLIGTTQTIPAEVTAAAYHEALPDGRSPRVGLSALIYPAKDRATGLREAEAGILRKWEWGREFLPPATTLEEKAASLNIHYGASDDLIESISTQPAFAFATHLQVQVELLYSSFAARHDALEAFVTEVAPALGWAGADHREEALV</sequence>
<dbReference type="OrthoDB" id="7903015at2"/>
<gene>
    <name evidence="2" type="ORF">DCE93_02585</name>
</gene>
<reference evidence="2 3" key="1">
    <citation type="submission" date="2018-04" db="EMBL/GenBank/DDBJ databases">
        <authorList>
            <person name="Li J."/>
        </authorList>
    </citation>
    <scope>NUCLEOTIDE SEQUENCE [LARGE SCALE GENOMIC DNA]</scope>
    <source>
        <strain evidence="3">30A</strain>
    </source>
</reference>
<name>A0A2S0WTL5_9MICO</name>
<dbReference type="AlphaFoldDB" id="A0A2S0WTL5"/>
<protein>
    <submittedName>
        <fullName evidence="2">Putative FMN-dependent luciferase-like monooxygenase</fullName>
    </submittedName>
</protein>
<evidence type="ECO:0000313" key="2">
    <source>
        <dbReference type="EMBL" id="AWB94679.1"/>
    </source>
</evidence>
<organism evidence="2 3">
    <name type="scientific">Agromyces badenianii</name>
    <dbReference type="NCBI Taxonomy" id="2080742"/>
    <lineage>
        <taxon>Bacteria</taxon>
        <taxon>Bacillati</taxon>
        <taxon>Actinomycetota</taxon>
        <taxon>Actinomycetes</taxon>
        <taxon>Micrococcales</taxon>
        <taxon>Microbacteriaceae</taxon>
        <taxon>Agromyces</taxon>
    </lineage>
</organism>
<dbReference type="InterPro" id="IPR036661">
    <property type="entry name" value="Luciferase-like_sf"/>
</dbReference>
<dbReference type="InterPro" id="IPR050766">
    <property type="entry name" value="Bact_Lucif_Oxidored"/>
</dbReference>
<dbReference type="EMBL" id="CP028913">
    <property type="protein sequence ID" value="AWB94679.1"/>
    <property type="molecule type" value="Genomic_DNA"/>
</dbReference>
<proteinExistence type="predicted"/>
<dbReference type="InterPro" id="IPR011251">
    <property type="entry name" value="Luciferase-like_dom"/>
</dbReference>
<dbReference type="PANTHER" id="PTHR30137">
    <property type="entry name" value="LUCIFERASE-LIKE MONOOXYGENASE"/>
    <property type="match status" value="1"/>
</dbReference>
<dbReference type="Proteomes" id="UP000244729">
    <property type="component" value="Chromosome"/>
</dbReference>
<accession>A0A2S0WTL5</accession>